<organism evidence="2 3">
    <name type="scientific">Iphiclides podalirius</name>
    <name type="common">scarce swallowtail</name>
    <dbReference type="NCBI Taxonomy" id="110791"/>
    <lineage>
        <taxon>Eukaryota</taxon>
        <taxon>Metazoa</taxon>
        <taxon>Ecdysozoa</taxon>
        <taxon>Arthropoda</taxon>
        <taxon>Hexapoda</taxon>
        <taxon>Insecta</taxon>
        <taxon>Pterygota</taxon>
        <taxon>Neoptera</taxon>
        <taxon>Endopterygota</taxon>
        <taxon>Lepidoptera</taxon>
        <taxon>Glossata</taxon>
        <taxon>Ditrysia</taxon>
        <taxon>Papilionoidea</taxon>
        <taxon>Papilionidae</taxon>
        <taxon>Papilioninae</taxon>
        <taxon>Iphiclides</taxon>
    </lineage>
</organism>
<reference evidence="2" key="1">
    <citation type="submission" date="2022-03" db="EMBL/GenBank/DDBJ databases">
        <authorList>
            <person name="Martin H S."/>
        </authorList>
    </citation>
    <scope>NUCLEOTIDE SEQUENCE</scope>
</reference>
<evidence type="ECO:0000256" key="1">
    <source>
        <dbReference type="SAM" id="MobiDB-lite"/>
    </source>
</evidence>
<keyword evidence="3" id="KW-1185">Reference proteome</keyword>
<dbReference type="EMBL" id="OW152826">
    <property type="protein sequence ID" value="CAH2042402.1"/>
    <property type="molecule type" value="Genomic_DNA"/>
</dbReference>
<protein>
    <submittedName>
        <fullName evidence="2">Uncharacterized protein</fullName>
    </submittedName>
</protein>
<accession>A0ABN8HWB7</accession>
<name>A0ABN8HWB7_9NEOP</name>
<evidence type="ECO:0000313" key="3">
    <source>
        <dbReference type="Proteomes" id="UP000837857"/>
    </source>
</evidence>
<evidence type="ECO:0000313" key="2">
    <source>
        <dbReference type="EMBL" id="CAH2042402.1"/>
    </source>
</evidence>
<dbReference type="Proteomes" id="UP000837857">
    <property type="component" value="Chromosome 14"/>
</dbReference>
<feature type="non-terminal residue" evidence="2">
    <location>
        <position position="95"/>
    </location>
</feature>
<sequence>MGVRSVTQSNYATRLSLTDSLTEDREDNKGQGEAKAEDQIKAVSREQHCMRDQAMTRGNIEIVAELDNGNSDSQGRTKDFERYIRWEDLNHIGHL</sequence>
<feature type="compositionally biased region" description="Basic and acidic residues" evidence="1">
    <location>
        <begin position="22"/>
        <end position="40"/>
    </location>
</feature>
<feature type="compositionally biased region" description="Polar residues" evidence="1">
    <location>
        <begin position="1"/>
        <end position="20"/>
    </location>
</feature>
<proteinExistence type="predicted"/>
<feature type="region of interest" description="Disordered" evidence="1">
    <location>
        <begin position="1"/>
        <end position="40"/>
    </location>
</feature>
<gene>
    <name evidence="2" type="ORF">IPOD504_LOCUS3788</name>
</gene>